<dbReference type="PANTHER" id="PTHR11130:SF0">
    <property type="entry name" value="GLUTATHIONE SYNTHETASE"/>
    <property type="match status" value="1"/>
</dbReference>
<dbReference type="UniPathway" id="UPA00142">
    <property type="reaction ID" value="UER00210"/>
</dbReference>
<feature type="binding site" evidence="12">
    <location>
        <begin position="298"/>
        <end position="301"/>
    </location>
    <ligand>
        <name>substrate</name>
    </ligand>
</feature>
<keyword evidence="4 9" id="KW-0317">Glutathione biosynthesis</keyword>
<feature type="binding site" evidence="11">
    <location>
        <position position="401"/>
    </location>
    <ligand>
        <name>Mg(2+)</name>
        <dbReference type="ChEBI" id="CHEBI:18420"/>
    </ligand>
</feature>
<feature type="binding site" evidence="10">
    <location>
        <position position="234"/>
    </location>
    <ligand>
        <name>substrate</name>
    </ligand>
</feature>
<feature type="binding site" evidence="11">
    <location>
        <position position="153"/>
    </location>
    <ligand>
        <name>Mg(2+)</name>
        <dbReference type="ChEBI" id="CHEBI:18420"/>
    </ligand>
</feature>
<dbReference type="EC" id="6.3.2.3" evidence="9"/>
<dbReference type="NCBIfam" id="TIGR01986">
    <property type="entry name" value="glut_syn_euk"/>
    <property type="match status" value="1"/>
</dbReference>
<organism evidence="14 15">
    <name type="scientific">Athelia psychrophila</name>
    <dbReference type="NCBI Taxonomy" id="1759441"/>
    <lineage>
        <taxon>Eukaryota</taxon>
        <taxon>Fungi</taxon>
        <taxon>Dikarya</taxon>
        <taxon>Basidiomycota</taxon>
        <taxon>Agaricomycotina</taxon>
        <taxon>Agaricomycetes</taxon>
        <taxon>Agaricomycetidae</taxon>
        <taxon>Atheliales</taxon>
        <taxon>Atheliaceae</taxon>
        <taxon>Athelia</taxon>
    </lineage>
</organism>
<name>A0A166CRF4_9AGAM</name>
<dbReference type="SUPFAM" id="SSF52440">
    <property type="entry name" value="PreATP-grasp domain"/>
    <property type="match status" value="1"/>
</dbReference>
<protein>
    <recommendedName>
        <fullName evidence="9">Glutathione synthetase</fullName>
        <shortName evidence="9">GSH-S</shortName>
        <ecNumber evidence="9">6.3.2.3</ecNumber>
    </recommendedName>
</protein>
<dbReference type="InterPro" id="IPR014709">
    <property type="entry name" value="Glutathione_synthase_C_euk"/>
</dbReference>
<dbReference type="GO" id="GO:0000287">
    <property type="term" value="F:magnesium ion binding"/>
    <property type="evidence" value="ECO:0007669"/>
    <property type="project" value="UniProtKB-UniRule"/>
</dbReference>
<dbReference type="SUPFAM" id="SSF56059">
    <property type="entry name" value="Glutathione synthetase ATP-binding domain-like"/>
    <property type="match status" value="1"/>
</dbReference>
<evidence type="ECO:0000256" key="2">
    <source>
        <dbReference type="ARBA" id="ARBA00010385"/>
    </source>
</evidence>
<evidence type="ECO:0000256" key="12">
    <source>
        <dbReference type="PIRSR" id="PIRSR001558-3"/>
    </source>
</evidence>
<keyword evidence="5 9" id="KW-0479">Metal-binding</keyword>
<evidence type="ECO:0000313" key="14">
    <source>
        <dbReference type="EMBL" id="KZP13926.1"/>
    </source>
</evidence>
<evidence type="ECO:0000259" key="13">
    <source>
        <dbReference type="Pfam" id="PF03199"/>
    </source>
</evidence>
<comment type="similarity">
    <text evidence="2 9">Belongs to the eukaryotic GSH synthase family.</text>
</comment>
<feature type="domain" description="Glutathione synthase substrate-binding" evidence="13">
    <location>
        <begin position="219"/>
        <end position="336"/>
    </location>
</feature>
<sequence length="521" mass="56712">MASNSFSYSSWPPSFTPAQLETLTLLATTYALSHSLLYLPPSTPQPPAPTSAIHAPLSLVPYPLPRRLFDSARKVQHAYNILYARIAMDHAFLDRIMGAEEGVGRVDEFVGRMWRGWKQIRDSEEGIVQPLQLGLFRSDYLLHADGPSLKQVEFNTISSSFGPLSERTADLHRYLHRATGYFGASPYLTDDAFPANNTIAGLAQGLAAGHKAYGVPNAYILFVTQPGERNVFDQRLLEYELLEKHRIHIIRQTFAELAQSASITSTSAASAKSHTLRITPSSPLPTSEPIEISVVYYRAAYTPTDYPSPSGAEWDTRFLIERSRAIKCPSLALQLAGGKKVQEALTAPGVLEGFLGDFSKAEIEQLRGSWMGMWGLDSDAPDGMQRARESAERLVLKPQREGGGNNVYKSDIPAFLDSLPLEERAAWIAMELIEPPSSSGYLVRADSGVGVGGGPGGPVQAEVVSELGIFGWALFGGEGDQEKAIDEEEVGWLVRTKGKDSNEGGVAAGFSVLDSLVLIDL</sequence>
<accession>A0A166CRF4</accession>
<gene>
    <name evidence="14" type="ORF">FIBSPDRAFT_120088</name>
</gene>
<feature type="binding site" evidence="10">
    <location>
        <position position="503"/>
    </location>
    <ligand>
        <name>ATP</name>
        <dbReference type="ChEBI" id="CHEBI:30616"/>
    </ligand>
</feature>
<dbReference type="OrthoDB" id="2020073at2759"/>
<dbReference type="STRING" id="436010.A0A166CRF4"/>
<proteinExistence type="inferred from homology"/>
<dbReference type="Gene3D" id="3.30.1490.80">
    <property type="match status" value="1"/>
</dbReference>
<evidence type="ECO:0000256" key="10">
    <source>
        <dbReference type="PIRSR" id="PIRSR001558-1"/>
    </source>
</evidence>
<dbReference type="PIRSF" id="PIRSF001558">
    <property type="entry name" value="GSHase"/>
    <property type="match status" value="1"/>
</dbReference>
<evidence type="ECO:0000256" key="8">
    <source>
        <dbReference type="ARBA" id="ARBA00022842"/>
    </source>
</evidence>
<keyword evidence="8 9" id="KW-0460">Magnesium</keyword>
<comment type="catalytic activity">
    <reaction evidence="9">
        <text>gamma-L-glutamyl-L-cysteine + glycine + ATP = glutathione + ADP + phosphate + H(+)</text>
        <dbReference type="Rhea" id="RHEA:13557"/>
        <dbReference type="ChEBI" id="CHEBI:15378"/>
        <dbReference type="ChEBI" id="CHEBI:30616"/>
        <dbReference type="ChEBI" id="CHEBI:43474"/>
        <dbReference type="ChEBI" id="CHEBI:57305"/>
        <dbReference type="ChEBI" id="CHEBI:57925"/>
        <dbReference type="ChEBI" id="CHEBI:58173"/>
        <dbReference type="ChEBI" id="CHEBI:456216"/>
        <dbReference type="EC" id="6.3.2.3"/>
    </reaction>
</comment>
<dbReference type="PANTHER" id="PTHR11130">
    <property type="entry name" value="GLUTATHIONE SYNTHETASE"/>
    <property type="match status" value="1"/>
</dbReference>
<keyword evidence="7 9" id="KW-0067">ATP-binding</keyword>
<evidence type="ECO:0000256" key="9">
    <source>
        <dbReference type="PIRNR" id="PIRNR001558"/>
    </source>
</evidence>
<comment type="cofactor">
    <cofactor evidence="9 11">
        <name>Mg(2+)</name>
        <dbReference type="ChEBI" id="CHEBI:18420"/>
    </cofactor>
    <text evidence="9 11">Binds 1 Mg(2+) ion per subunit.</text>
</comment>
<feature type="binding site" evidence="10">
    <location>
        <position position="495"/>
    </location>
    <ligand>
        <name>substrate</name>
    </ligand>
</feature>
<keyword evidence="15" id="KW-1185">Reference proteome</keyword>
<dbReference type="InterPro" id="IPR005615">
    <property type="entry name" value="Glutathione_synthase"/>
</dbReference>
<dbReference type="InterPro" id="IPR014042">
    <property type="entry name" value="Glutathione_synthase_a-hlx"/>
</dbReference>
<dbReference type="EMBL" id="KV417625">
    <property type="protein sequence ID" value="KZP13926.1"/>
    <property type="molecule type" value="Genomic_DNA"/>
</dbReference>
<dbReference type="InterPro" id="IPR004887">
    <property type="entry name" value="GSH_synth_subst-bd"/>
</dbReference>
<feature type="binding site" evidence="12">
    <location>
        <begin position="157"/>
        <end position="160"/>
    </location>
    <ligand>
        <name>substrate</name>
    </ligand>
</feature>
<feature type="binding site" evidence="10">
    <location>
        <position position="497"/>
    </location>
    <ligand>
        <name>ATP</name>
        <dbReference type="ChEBI" id="CHEBI:30616"/>
    </ligand>
</feature>
<feature type="binding site" evidence="12">
    <location>
        <begin position="506"/>
        <end position="507"/>
    </location>
    <ligand>
        <name>substrate</name>
    </ligand>
</feature>
<dbReference type="InterPro" id="IPR016185">
    <property type="entry name" value="PreATP-grasp_dom_sf"/>
</dbReference>
<dbReference type="Gene3D" id="1.10.1080.10">
    <property type="entry name" value="Glutathione Synthetase, Chain A, domain 3"/>
    <property type="match status" value="1"/>
</dbReference>
<dbReference type="GO" id="GO:0005829">
    <property type="term" value="C:cytosol"/>
    <property type="evidence" value="ECO:0007669"/>
    <property type="project" value="TreeGrafter"/>
</dbReference>
<dbReference type="Gene3D" id="3.30.1490.50">
    <property type="match status" value="1"/>
</dbReference>
<keyword evidence="3 9" id="KW-0436">Ligase</keyword>
<reference evidence="14 15" key="1">
    <citation type="journal article" date="2016" name="Mol. Biol. Evol.">
        <title>Comparative Genomics of Early-Diverging Mushroom-Forming Fungi Provides Insights into the Origins of Lignocellulose Decay Capabilities.</title>
        <authorList>
            <person name="Nagy L.G."/>
            <person name="Riley R."/>
            <person name="Tritt A."/>
            <person name="Adam C."/>
            <person name="Daum C."/>
            <person name="Floudas D."/>
            <person name="Sun H."/>
            <person name="Yadav J.S."/>
            <person name="Pangilinan J."/>
            <person name="Larsson K.H."/>
            <person name="Matsuura K."/>
            <person name="Barry K."/>
            <person name="Labutti K."/>
            <person name="Kuo R."/>
            <person name="Ohm R.A."/>
            <person name="Bhattacharya S.S."/>
            <person name="Shirouzu T."/>
            <person name="Yoshinaga Y."/>
            <person name="Martin F.M."/>
            <person name="Grigoriev I.V."/>
            <person name="Hibbett D.S."/>
        </authorList>
    </citation>
    <scope>NUCLEOTIDE SEQUENCE [LARGE SCALE GENOMIC DNA]</scope>
    <source>
        <strain evidence="14 15">CBS 109695</strain>
    </source>
</reference>
<evidence type="ECO:0000256" key="3">
    <source>
        <dbReference type="ARBA" id="ARBA00022598"/>
    </source>
</evidence>
<feature type="binding site" evidence="10">
    <location>
        <position position="408"/>
    </location>
    <ligand>
        <name>ATP</name>
        <dbReference type="ChEBI" id="CHEBI:30616"/>
    </ligand>
</feature>
<comment type="pathway">
    <text evidence="1 9">Sulfur metabolism; glutathione biosynthesis; glutathione from L-cysteine and L-glutamate: step 2/2.</text>
</comment>
<dbReference type="Gene3D" id="3.30.470.20">
    <property type="entry name" value="ATP-grasp fold, B domain"/>
    <property type="match status" value="1"/>
</dbReference>
<feature type="binding site" evidence="12">
    <location>
        <begin position="228"/>
        <end position="230"/>
    </location>
    <ligand>
        <name>substrate</name>
    </ligand>
</feature>
<feature type="binding site" evidence="11">
    <location>
        <position position="155"/>
    </location>
    <ligand>
        <name>Mg(2+)</name>
        <dbReference type="ChEBI" id="CHEBI:18420"/>
    </ligand>
</feature>
<dbReference type="InterPro" id="IPR014049">
    <property type="entry name" value="Glutathione_synthase_N_euk"/>
</dbReference>
<keyword evidence="6 9" id="KW-0547">Nucleotide-binding</keyword>
<feature type="binding site" evidence="10">
    <location>
        <begin position="430"/>
        <end position="433"/>
    </location>
    <ligand>
        <name>ATP</name>
        <dbReference type="ChEBI" id="CHEBI:30616"/>
    </ligand>
</feature>
<dbReference type="InterPro" id="IPR037013">
    <property type="entry name" value="GSH-S_sub-bd_sf"/>
</dbReference>
<evidence type="ECO:0000256" key="5">
    <source>
        <dbReference type="ARBA" id="ARBA00022723"/>
    </source>
</evidence>
<evidence type="ECO:0000256" key="4">
    <source>
        <dbReference type="ARBA" id="ARBA00022684"/>
    </source>
</evidence>
<feature type="binding site" evidence="10">
    <location>
        <position position="339"/>
    </location>
    <ligand>
        <name>ATP</name>
        <dbReference type="ChEBI" id="CHEBI:30616"/>
    </ligand>
</feature>
<evidence type="ECO:0000256" key="1">
    <source>
        <dbReference type="ARBA" id="ARBA00004965"/>
    </source>
</evidence>
<evidence type="ECO:0000256" key="7">
    <source>
        <dbReference type="ARBA" id="ARBA00022840"/>
    </source>
</evidence>
<dbReference type="GO" id="GO:0043295">
    <property type="term" value="F:glutathione binding"/>
    <property type="evidence" value="ECO:0007669"/>
    <property type="project" value="UniProtKB-UniRule"/>
</dbReference>
<dbReference type="Pfam" id="PF03199">
    <property type="entry name" value="GSH_synthase"/>
    <property type="match status" value="1"/>
</dbReference>
<evidence type="ECO:0000313" key="15">
    <source>
        <dbReference type="Proteomes" id="UP000076532"/>
    </source>
</evidence>
<evidence type="ECO:0000256" key="11">
    <source>
        <dbReference type="PIRSR" id="PIRSR001558-2"/>
    </source>
</evidence>
<dbReference type="Proteomes" id="UP000076532">
    <property type="component" value="Unassembled WGS sequence"/>
</dbReference>
<dbReference type="GO" id="GO:0004363">
    <property type="term" value="F:glutathione synthase activity"/>
    <property type="evidence" value="ECO:0007669"/>
    <property type="project" value="UniProtKB-UniRule"/>
</dbReference>
<dbReference type="Gene3D" id="3.40.50.1760">
    <property type="entry name" value="Glutathione synthase, substrate-binding domain superfamily, eukaryotic"/>
    <property type="match status" value="1"/>
</dbReference>
<feature type="binding site" evidence="10">
    <location>
        <begin position="397"/>
        <end position="406"/>
    </location>
    <ligand>
        <name>ATP</name>
        <dbReference type="ChEBI" id="CHEBI:30616"/>
    </ligand>
</feature>
<dbReference type="FunFam" id="3.30.1490.50:FF:000002">
    <property type="entry name" value="Glutathione synthetase"/>
    <property type="match status" value="1"/>
</dbReference>
<dbReference type="GO" id="GO:0005524">
    <property type="term" value="F:ATP binding"/>
    <property type="evidence" value="ECO:0007669"/>
    <property type="project" value="UniProtKB-UniRule"/>
</dbReference>
<dbReference type="Pfam" id="PF03917">
    <property type="entry name" value="GSH_synth_ATP"/>
    <property type="match status" value="1"/>
</dbReference>
<feature type="binding site" evidence="10">
    <location>
        <position position="466"/>
    </location>
    <ligand>
        <name>ATP</name>
        <dbReference type="ChEBI" id="CHEBI:30616"/>
    </ligand>
</feature>
<evidence type="ECO:0000256" key="6">
    <source>
        <dbReference type="ARBA" id="ARBA00022741"/>
    </source>
</evidence>
<dbReference type="AlphaFoldDB" id="A0A166CRF4"/>
<feature type="binding site" evidence="10">
    <location>
        <position position="137"/>
    </location>
    <ligand>
        <name>substrate</name>
    </ligand>
</feature>
<feature type="binding site" evidence="10">
    <location>
        <position position="153"/>
    </location>
    <ligand>
        <name>ATP</name>
        <dbReference type="ChEBI" id="CHEBI:30616"/>
    </ligand>
</feature>